<keyword evidence="6 14" id="KW-0411">Iron-sulfur</keyword>
<dbReference type="InterPro" id="IPR002500">
    <property type="entry name" value="PAPS_reduct_dom"/>
</dbReference>
<dbReference type="NCBIfam" id="TIGR00434">
    <property type="entry name" value="cysH"/>
    <property type="match status" value="1"/>
</dbReference>
<protein>
    <recommendedName>
        <fullName evidence="10 14">Adenosine 5'-phosphosulfate reductase</fullName>
        <shortName evidence="14">APS reductase</shortName>
        <ecNumber evidence="9 14">1.8.4.10</ecNumber>
    </recommendedName>
    <alternativeName>
        <fullName evidence="12 14">5'-adenylylsulfate reductase</fullName>
    </alternativeName>
    <alternativeName>
        <fullName evidence="11 14">Thioredoxin-dependent 5'-adenylylsulfate reductase</fullName>
    </alternativeName>
</protein>
<evidence type="ECO:0000256" key="3">
    <source>
        <dbReference type="ARBA" id="ARBA00022723"/>
    </source>
</evidence>
<evidence type="ECO:0000256" key="8">
    <source>
        <dbReference type="ARBA" id="ARBA00024327"/>
    </source>
</evidence>
<dbReference type="InterPro" id="IPR014729">
    <property type="entry name" value="Rossmann-like_a/b/a_fold"/>
</dbReference>
<dbReference type="Proteomes" id="UP000315369">
    <property type="component" value="Unassembled WGS sequence"/>
</dbReference>
<dbReference type="InterPro" id="IPR011798">
    <property type="entry name" value="APS_reductase"/>
</dbReference>
<evidence type="ECO:0000256" key="13">
    <source>
        <dbReference type="ARBA" id="ARBA00048441"/>
    </source>
</evidence>
<feature type="binding site" evidence="14">
    <location>
        <position position="131"/>
    </location>
    <ligand>
        <name>[4Fe-4S] cluster</name>
        <dbReference type="ChEBI" id="CHEBI:49883"/>
    </ligand>
</feature>
<comment type="cofactor">
    <cofactor evidence="14">
        <name>[4Fe-4S] cluster</name>
        <dbReference type="ChEBI" id="CHEBI:49883"/>
    </cofactor>
    <text evidence="14">Binds 1 [4Fe-4S] cluster per subunit.</text>
</comment>
<dbReference type="NCBIfam" id="NF002537">
    <property type="entry name" value="PRK02090.1"/>
    <property type="match status" value="1"/>
</dbReference>
<feature type="active site" description="Nucleophile; cysteine thiosulfonate intermediate" evidence="14">
    <location>
        <position position="243"/>
    </location>
</feature>
<evidence type="ECO:0000256" key="7">
    <source>
        <dbReference type="ARBA" id="ARBA00024298"/>
    </source>
</evidence>
<dbReference type="AlphaFoldDB" id="A0A540WXF6"/>
<evidence type="ECO:0000256" key="9">
    <source>
        <dbReference type="ARBA" id="ARBA00024386"/>
    </source>
</evidence>
<organism evidence="16 17">
    <name type="scientific">Myxococcus llanfairpwllgwyngyllgogerychwyrndrobwllllantysiliogogogochensis</name>
    <dbReference type="NCBI Taxonomy" id="2590453"/>
    <lineage>
        <taxon>Bacteria</taxon>
        <taxon>Pseudomonadati</taxon>
        <taxon>Myxococcota</taxon>
        <taxon>Myxococcia</taxon>
        <taxon>Myxococcales</taxon>
        <taxon>Cystobacterineae</taxon>
        <taxon>Myxococcaceae</taxon>
        <taxon>Myxococcus</taxon>
    </lineage>
</organism>
<feature type="binding site" evidence="14">
    <location>
        <position position="218"/>
    </location>
    <ligand>
        <name>[4Fe-4S] cluster</name>
        <dbReference type="ChEBI" id="CHEBI:49883"/>
    </ligand>
</feature>
<dbReference type="CDD" id="cd23945">
    <property type="entry name" value="PAPS_reductase"/>
    <property type="match status" value="1"/>
</dbReference>
<dbReference type="GO" id="GO:0019344">
    <property type="term" value="P:cysteine biosynthetic process"/>
    <property type="evidence" value="ECO:0007669"/>
    <property type="project" value="InterPro"/>
</dbReference>
<feature type="binding site" evidence="14">
    <location>
        <position position="132"/>
    </location>
    <ligand>
        <name>[4Fe-4S] cluster</name>
        <dbReference type="ChEBI" id="CHEBI:49883"/>
    </ligand>
</feature>
<evidence type="ECO:0000313" key="16">
    <source>
        <dbReference type="EMBL" id="TQF13681.1"/>
    </source>
</evidence>
<dbReference type="SUPFAM" id="SSF52402">
    <property type="entry name" value="Adenine nucleotide alpha hydrolases-like"/>
    <property type="match status" value="1"/>
</dbReference>
<evidence type="ECO:0000256" key="12">
    <source>
        <dbReference type="ARBA" id="ARBA00032041"/>
    </source>
</evidence>
<evidence type="ECO:0000256" key="11">
    <source>
        <dbReference type="ARBA" id="ARBA00030894"/>
    </source>
</evidence>
<dbReference type="PIRSF" id="PIRSF000857">
    <property type="entry name" value="PAPS_reductase"/>
    <property type="match status" value="1"/>
</dbReference>
<dbReference type="GO" id="GO:0005737">
    <property type="term" value="C:cytoplasm"/>
    <property type="evidence" value="ECO:0007669"/>
    <property type="project" value="UniProtKB-SubCell"/>
</dbReference>
<feature type="binding site" evidence="14">
    <location>
        <position position="215"/>
    </location>
    <ligand>
        <name>[4Fe-4S] cluster</name>
        <dbReference type="ChEBI" id="CHEBI:49883"/>
    </ligand>
</feature>
<gene>
    <name evidence="14" type="primary">cysH</name>
    <name evidence="16" type="ORF">FJV41_22745</name>
</gene>
<evidence type="ECO:0000313" key="17">
    <source>
        <dbReference type="Proteomes" id="UP000315369"/>
    </source>
</evidence>
<comment type="function">
    <text evidence="7 14">Catalyzes the formation of sulfite from adenosine 5'-phosphosulfate (APS) using thioredoxin as an electron donor.</text>
</comment>
<evidence type="ECO:0000256" key="1">
    <source>
        <dbReference type="ARBA" id="ARBA00009732"/>
    </source>
</evidence>
<name>A0A540WXF6_9BACT</name>
<evidence type="ECO:0000256" key="4">
    <source>
        <dbReference type="ARBA" id="ARBA00023002"/>
    </source>
</evidence>
<sequence>MSVVSSSPALGIAREPSALLAEAASLEAATTEEILAWVEQRLGARAAIASSFGVEDMVLIDLARKHAPSLRVFTLDTGRLPSETYELIEVVRNRYGIPVETYFPERARVEALESTQGYFSFRRSLDARKECCAIRKVEPLRRALQGLDGWVTGLRREQSANRTEVAVVEHDRDHGGLLKLNPLAAWSRQQVWSYIQANAVPYNALHDRGYPSIGCAPCTRAVKPYEDERAGRWWWESREHSECGLHPVR</sequence>
<dbReference type="GO" id="GO:0004604">
    <property type="term" value="F:phosphoadenylyl-sulfate reductase (thioredoxin) activity"/>
    <property type="evidence" value="ECO:0007669"/>
    <property type="project" value="UniProtKB-UniRule"/>
</dbReference>
<dbReference type="GO" id="GO:0046872">
    <property type="term" value="F:metal ion binding"/>
    <property type="evidence" value="ECO:0007669"/>
    <property type="project" value="UniProtKB-KW"/>
</dbReference>
<evidence type="ECO:0000256" key="14">
    <source>
        <dbReference type="HAMAP-Rule" id="MF_00063"/>
    </source>
</evidence>
<evidence type="ECO:0000256" key="10">
    <source>
        <dbReference type="ARBA" id="ARBA00029514"/>
    </source>
</evidence>
<dbReference type="EC" id="1.8.4.10" evidence="9 14"/>
<evidence type="ECO:0000256" key="6">
    <source>
        <dbReference type="ARBA" id="ARBA00023014"/>
    </source>
</evidence>
<dbReference type="HAMAP" id="MF_00063">
    <property type="entry name" value="CysH"/>
    <property type="match status" value="1"/>
</dbReference>
<dbReference type="NCBIfam" id="TIGR02055">
    <property type="entry name" value="APS_reductase"/>
    <property type="match status" value="1"/>
</dbReference>
<comment type="caution">
    <text evidence="16">The sequence shown here is derived from an EMBL/GenBank/DDBJ whole genome shotgun (WGS) entry which is preliminary data.</text>
</comment>
<dbReference type="GO" id="GO:0070814">
    <property type="term" value="P:hydrogen sulfide biosynthetic process"/>
    <property type="evidence" value="ECO:0007669"/>
    <property type="project" value="UniProtKB-UniRule"/>
</dbReference>
<comment type="catalytic activity">
    <reaction evidence="13 14">
        <text>[thioredoxin]-disulfide + sulfite + AMP + 2 H(+) = adenosine 5'-phosphosulfate + [thioredoxin]-dithiol</text>
        <dbReference type="Rhea" id="RHEA:21976"/>
        <dbReference type="Rhea" id="RHEA-COMP:10698"/>
        <dbReference type="Rhea" id="RHEA-COMP:10700"/>
        <dbReference type="ChEBI" id="CHEBI:15378"/>
        <dbReference type="ChEBI" id="CHEBI:17359"/>
        <dbReference type="ChEBI" id="CHEBI:29950"/>
        <dbReference type="ChEBI" id="CHEBI:50058"/>
        <dbReference type="ChEBI" id="CHEBI:58243"/>
        <dbReference type="ChEBI" id="CHEBI:456215"/>
        <dbReference type="EC" id="1.8.4.10"/>
    </reaction>
</comment>
<dbReference type="GO" id="GO:0051539">
    <property type="term" value="F:4 iron, 4 sulfur cluster binding"/>
    <property type="evidence" value="ECO:0007669"/>
    <property type="project" value="UniProtKB-UniRule"/>
</dbReference>
<evidence type="ECO:0000256" key="2">
    <source>
        <dbReference type="ARBA" id="ARBA00022490"/>
    </source>
</evidence>
<evidence type="ECO:0000259" key="15">
    <source>
        <dbReference type="Pfam" id="PF01507"/>
    </source>
</evidence>
<dbReference type="RefSeq" id="WP_141644629.1">
    <property type="nucleotide sequence ID" value="NZ_VIFM01000092.1"/>
</dbReference>
<dbReference type="OrthoDB" id="9794018at2"/>
<dbReference type="EMBL" id="VIFM01000092">
    <property type="protein sequence ID" value="TQF13681.1"/>
    <property type="molecule type" value="Genomic_DNA"/>
</dbReference>
<keyword evidence="17" id="KW-1185">Reference proteome</keyword>
<dbReference type="InterPro" id="IPR004511">
    <property type="entry name" value="PAPS/APS_Rdtase"/>
</dbReference>
<keyword evidence="3 14" id="KW-0479">Metal-binding</keyword>
<dbReference type="Pfam" id="PF01507">
    <property type="entry name" value="PAPS_reduct"/>
    <property type="match status" value="1"/>
</dbReference>
<proteinExistence type="inferred from homology"/>
<keyword evidence="4 14" id="KW-0560">Oxidoreductase</keyword>
<accession>A0A540WXF6</accession>
<comment type="similarity">
    <text evidence="1 14">Belongs to the PAPS reductase family. CysH subfamily.</text>
</comment>
<keyword evidence="5 14" id="KW-0408">Iron</keyword>
<evidence type="ECO:0000256" key="5">
    <source>
        <dbReference type="ARBA" id="ARBA00023004"/>
    </source>
</evidence>
<reference evidence="16 17" key="1">
    <citation type="submission" date="2019-06" db="EMBL/GenBank/DDBJ databases">
        <authorList>
            <person name="Livingstone P."/>
            <person name="Whitworth D."/>
        </authorList>
    </citation>
    <scope>NUCLEOTIDE SEQUENCE [LARGE SCALE GENOMIC DNA]</scope>
    <source>
        <strain evidence="16 17">AM401</strain>
    </source>
</reference>
<dbReference type="Gene3D" id="3.40.50.620">
    <property type="entry name" value="HUPs"/>
    <property type="match status" value="1"/>
</dbReference>
<dbReference type="PANTHER" id="PTHR46482:SF9">
    <property type="entry name" value="5'-ADENYLYLSULFATE REDUCTASE 1, CHLOROPLASTIC"/>
    <property type="match status" value="1"/>
</dbReference>
<feature type="domain" description="Phosphoadenosine phosphosulphate reductase" evidence="15">
    <location>
        <begin position="47"/>
        <end position="221"/>
    </location>
</feature>
<dbReference type="GO" id="GO:0043866">
    <property type="term" value="F:adenylyl-sulfate reductase (thioredoxin) activity"/>
    <property type="evidence" value="ECO:0007669"/>
    <property type="project" value="UniProtKB-EC"/>
</dbReference>
<comment type="subcellular location">
    <subcellularLocation>
        <location evidence="14">Cytoplasm</location>
    </subcellularLocation>
</comment>
<comment type="pathway">
    <text evidence="8 14">Sulfur metabolism; hydrogen sulfide biosynthesis; sulfite from sulfate.</text>
</comment>
<keyword evidence="2 14" id="KW-0963">Cytoplasm</keyword>
<dbReference type="GO" id="GO:0019379">
    <property type="term" value="P:sulfate assimilation, phosphoadenylyl sulfate reduction by phosphoadenylyl-sulfate reductase (thioredoxin)"/>
    <property type="evidence" value="ECO:0007669"/>
    <property type="project" value="UniProtKB-UniRule"/>
</dbReference>
<dbReference type="PANTHER" id="PTHR46482">
    <property type="entry name" value="5'-ADENYLYLSULFATE REDUCTASE 3, CHLOROPLASTIC"/>
    <property type="match status" value="1"/>
</dbReference>